<evidence type="ECO:0000256" key="4">
    <source>
        <dbReference type="ARBA" id="ARBA00011738"/>
    </source>
</evidence>
<reference evidence="13 14" key="1">
    <citation type="submission" date="2022-10" db="EMBL/GenBank/DDBJ databases">
        <title>Aestuariibacter sp. AA17 isolated from Montipora capitata coral fragment.</title>
        <authorList>
            <person name="Emsley S.A."/>
            <person name="Pfannmuller K.M."/>
            <person name="Loughran R.M."/>
            <person name="Shlafstein M."/>
            <person name="Papke E."/>
            <person name="Saw J.H."/>
            <person name="Ushijima B."/>
            <person name="Videau P."/>
        </authorList>
    </citation>
    <scope>NUCLEOTIDE SEQUENCE [LARGE SCALE GENOMIC DNA]</scope>
    <source>
        <strain evidence="13 14">AA17</strain>
    </source>
</reference>
<dbReference type="RefSeq" id="WP_263712373.1">
    <property type="nucleotide sequence ID" value="NZ_JAOWKX010000005.1"/>
</dbReference>
<comment type="catalytic activity">
    <reaction evidence="10 11">
        <text>L-histidinol phosphate + 2-oxoglutarate = 3-(imidazol-4-yl)-2-oxopropyl phosphate + L-glutamate</text>
        <dbReference type="Rhea" id="RHEA:23744"/>
        <dbReference type="ChEBI" id="CHEBI:16810"/>
        <dbReference type="ChEBI" id="CHEBI:29985"/>
        <dbReference type="ChEBI" id="CHEBI:57766"/>
        <dbReference type="ChEBI" id="CHEBI:57980"/>
        <dbReference type="EC" id="2.6.1.9"/>
    </reaction>
</comment>
<evidence type="ECO:0000256" key="5">
    <source>
        <dbReference type="ARBA" id="ARBA00022576"/>
    </source>
</evidence>
<dbReference type="NCBIfam" id="TIGR01141">
    <property type="entry name" value="hisC"/>
    <property type="match status" value="1"/>
</dbReference>
<dbReference type="InterPro" id="IPR015424">
    <property type="entry name" value="PyrdxlP-dep_Trfase"/>
</dbReference>
<protein>
    <recommendedName>
        <fullName evidence="11">Histidinol-phosphate aminotransferase</fullName>
        <ecNumber evidence="11">2.6.1.9</ecNumber>
    </recommendedName>
    <alternativeName>
        <fullName evidence="11">Imidazole acetol-phosphate transaminase</fullName>
    </alternativeName>
</protein>
<evidence type="ECO:0000256" key="11">
    <source>
        <dbReference type="HAMAP-Rule" id="MF_01023"/>
    </source>
</evidence>
<dbReference type="Pfam" id="PF00155">
    <property type="entry name" value="Aminotran_1_2"/>
    <property type="match status" value="1"/>
</dbReference>
<evidence type="ECO:0000256" key="8">
    <source>
        <dbReference type="ARBA" id="ARBA00022898"/>
    </source>
</evidence>
<dbReference type="InterPro" id="IPR004839">
    <property type="entry name" value="Aminotransferase_I/II_large"/>
</dbReference>
<keyword evidence="9 11" id="KW-0368">Histidine biosynthesis</keyword>
<dbReference type="InterPro" id="IPR015422">
    <property type="entry name" value="PyrdxlP-dep_Trfase_small"/>
</dbReference>
<keyword evidence="5 11" id="KW-0032">Aminotransferase</keyword>
<evidence type="ECO:0000256" key="3">
    <source>
        <dbReference type="ARBA" id="ARBA00007970"/>
    </source>
</evidence>
<sequence>MTSIINKLLPDSIRELKPYESARRLLSGGKDWLNANESPYANAYTLDTSTLNRYPECQPEQVIKSYADYAGIQIDNVLATRGADEGIELLIRTFCMPGKDSILICPPTYGMYAISAKTCNVGVQEVPLNIDFSLDVEGIKARKGEVNIVFICSPNNPTGTGVNADDIEAILTHYQDSALVVVDEAYVEFSPTSEWASTLKKYENLVVLRTLSKAFALAGLRCGFTLANPATIQALLKVIAPYPISAPVAQIAEQALSPKGISIMKAQVRELQRQQIALQVALSEFPQLSPVGSTKANFLLYRCNERETLMPYLIERGILLRDQSKQRGLDNCIRVSVGNAEQNQRLVEAITAFYASQEVSS</sequence>
<dbReference type="EC" id="2.6.1.9" evidence="11"/>
<evidence type="ECO:0000313" key="14">
    <source>
        <dbReference type="Proteomes" id="UP001652504"/>
    </source>
</evidence>
<keyword evidence="8 11" id="KW-0663">Pyridoxal phosphate</keyword>
<dbReference type="HAMAP" id="MF_01023">
    <property type="entry name" value="HisC_aminotrans_2"/>
    <property type="match status" value="1"/>
</dbReference>
<feature type="domain" description="Aminotransferase class I/classII large" evidence="12">
    <location>
        <begin position="38"/>
        <end position="350"/>
    </location>
</feature>
<dbReference type="CDD" id="cd00609">
    <property type="entry name" value="AAT_like"/>
    <property type="match status" value="1"/>
</dbReference>
<evidence type="ECO:0000256" key="10">
    <source>
        <dbReference type="ARBA" id="ARBA00047481"/>
    </source>
</evidence>
<evidence type="ECO:0000259" key="12">
    <source>
        <dbReference type="Pfam" id="PF00155"/>
    </source>
</evidence>
<accession>A0ABT3A8T7</accession>
<evidence type="ECO:0000256" key="2">
    <source>
        <dbReference type="ARBA" id="ARBA00005011"/>
    </source>
</evidence>
<dbReference type="Proteomes" id="UP001652504">
    <property type="component" value="Unassembled WGS sequence"/>
</dbReference>
<evidence type="ECO:0000256" key="1">
    <source>
        <dbReference type="ARBA" id="ARBA00001933"/>
    </source>
</evidence>
<comment type="caution">
    <text evidence="13">The sequence shown here is derived from an EMBL/GenBank/DDBJ whole genome shotgun (WGS) entry which is preliminary data.</text>
</comment>
<dbReference type="PROSITE" id="PS00599">
    <property type="entry name" value="AA_TRANSFER_CLASS_2"/>
    <property type="match status" value="1"/>
</dbReference>
<proteinExistence type="inferred from homology"/>
<comment type="cofactor">
    <cofactor evidence="1 11">
        <name>pyridoxal 5'-phosphate</name>
        <dbReference type="ChEBI" id="CHEBI:597326"/>
    </cofactor>
</comment>
<gene>
    <name evidence="11 13" type="primary">hisC</name>
    <name evidence="13" type="ORF">OE749_10300</name>
</gene>
<comment type="subunit">
    <text evidence="4 11">Homodimer.</text>
</comment>
<dbReference type="InterPro" id="IPR015421">
    <property type="entry name" value="PyrdxlP-dep_Trfase_major"/>
</dbReference>
<dbReference type="InterPro" id="IPR001917">
    <property type="entry name" value="Aminotrans_II_pyridoxalP_BS"/>
</dbReference>
<dbReference type="PANTHER" id="PTHR42885">
    <property type="entry name" value="HISTIDINOL-PHOSPHATE AMINOTRANSFERASE-RELATED"/>
    <property type="match status" value="1"/>
</dbReference>
<dbReference type="GO" id="GO:0004400">
    <property type="term" value="F:histidinol-phosphate transaminase activity"/>
    <property type="evidence" value="ECO:0007669"/>
    <property type="project" value="UniProtKB-EC"/>
</dbReference>
<dbReference type="InterPro" id="IPR005861">
    <property type="entry name" value="HisP_aminotrans"/>
</dbReference>
<comment type="pathway">
    <text evidence="2 11">Amino-acid biosynthesis; L-histidine biosynthesis; L-histidine from 5-phospho-alpha-D-ribose 1-diphosphate: step 7/9.</text>
</comment>
<dbReference type="EMBL" id="JAOWKX010000005">
    <property type="protein sequence ID" value="MCV2885081.1"/>
    <property type="molecule type" value="Genomic_DNA"/>
</dbReference>
<dbReference type="PANTHER" id="PTHR42885:SF2">
    <property type="entry name" value="HISTIDINOL-PHOSPHATE AMINOTRANSFERASE"/>
    <property type="match status" value="1"/>
</dbReference>
<dbReference type="SUPFAM" id="SSF53383">
    <property type="entry name" value="PLP-dependent transferases"/>
    <property type="match status" value="1"/>
</dbReference>
<evidence type="ECO:0000256" key="7">
    <source>
        <dbReference type="ARBA" id="ARBA00022679"/>
    </source>
</evidence>
<keyword evidence="14" id="KW-1185">Reference proteome</keyword>
<evidence type="ECO:0000313" key="13">
    <source>
        <dbReference type="EMBL" id="MCV2885081.1"/>
    </source>
</evidence>
<evidence type="ECO:0000256" key="6">
    <source>
        <dbReference type="ARBA" id="ARBA00022605"/>
    </source>
</evidence>
<feature type="modified residue" description="N6-(pyridoxal phosphate)lysine" evidence="11">
    <location>
        <position position="213"/>
    </location>
</feature>
<organism evidence="13 14">
    <name type="scientific">Fluctibacter corallii</name>
    <dbReference type="NCBI Taxonomy" id="2984329"/>
    <lineage>
        <taxon>Bacteria</taxon>
        <taxon>Pseudomonadati</taxon>
        <taxon>Pseudomonadota</taxon>
        <taxon>Gammaproteobacteria</taxon>
        <taxon>Alteromonadales</taxon>
        <taxon>Alteromonadaceae</taxon>
        <taxon>Fluctibacter</taxon>
    </lineage>
</organism>
<keyword evidence="7 11" id="KW-0808">Transferase</keyword>
<evidence type="ECO:0000256" key="9">
    <source>
        <dbReference type="ARBA" id="ARBA00023102"/>
    </source>
</evidence>
<name>A0ABT3A8T7_9ALTE</name>
<dbReference type="Gene3D" id="3.40.640.10">
    <property type="entry name" value="Type I PLP-dependent aspartate aminotransferase-like (Major domain)"/>
    <property type="match status" value="1"/>
</dbReference>
<keyword evidence="6 11" id="KW-0028">Amino-acid biosynthesis</keyword>
<comment type="similarity">
    <text evidence="3 11">Belongs to the class-II pyridoxal-phosphate-dependent aminotransferase family. Histidinol-phosphate aminotransferase subfamily.</text>
</comment>
<dbReference type="Gene3D" id="3.90.1150.10">
    <property type="entry name" value="Aspartate Aminotransferase, domain 1"/>
    <property type="match status" value="1"/>
</dbReference>